<evidence type="ECO:0000256" key="5">
    <source>
        <dbReference type="ARBA" id="ARBA00023163"/>
    </source>
</evidence>
<proteinExistence type="inferred from homology"/>
<dbReference type="Pfam" id="PF08281">
    <property type="entry name" value="Sigma70_r4_2"/>
    <property type="match status" value="1"/>
</dbReference>
<organism evidence="8 9">
    <name type="scientific">Eikenella exigua</name>
    <dbReference type="NCBI Taxonomy" id="2528037"/>
    <lineage>
        <taxon>Bacteria</taxon>
        <taxon>Pseudomonadati</taxon>
        <taxon>Pseudomonadota</taxon>
        <taxon>Betaproteobacteria</taxon>
        <taxon>Neisseriales</taxon>
        <taxon>Neisseriaceae</taxon>
        <taxon>Eikenella</taxon>
    </lineage>
</organism>
<evidence type="ECO:0000256" key="2">
    <source>
        <dbReference type="ARBA" id="ARBA00023015"/>
    </source>
</evidence>
<dbReference type="Gene3D" id="1.10.1740.10">
    <property type="match status" value="1"/>
</dbReference>
<dbReference type="Gene3D" id="1.10.10.10">
    <property type="entry name" value="Winged helix-like DNA-binding domain superfamily/Winged helix DNA-binding domain"/>
    <property type="match status" value="1"/>
</dbReference>
<dbReference type="InterPro" id="IPR013249">
    <property type="entry name" value="RNA_pol_sigma70_r4_t2"/>
</dbReference>
<dbReference type="InterPro" id="IPR036388">
    <property type="entry name" value="WH-like_DNA-bd_sf"/>
</dbReference>
<keyword evidence="2" id="KW-0805">Transcription regulation</keyword>
<dbReference type="AlphaFoldDB" id="A0AAX1F906"/>
<dbReference type="GO" id="GO:0006352">
    <property type="term" value="P:DNA-templated transcription initiation"/>
    <property type="evidence" value="ECO:0007669"/>
    <property type="project" value="InterPro"/>
</dbReference>
<protein>
    <submittedName>
        <fullName evidence="8">Sigma-70 family RNA polymerase sigma factor</fullName>
    </submittedName>
</protein>
<keyword evidence="9" id="KW-1185">Reference proteome</keyword>
<accession>A0AAX1F906</accession>
<evidence type="ECO:0000313" key="9">
    <source>
        <dbReference type="Proteomes" id="UP000326695"/>
    </source>
</evidence>
<dbReference type="InterPro" id="IPR007627">
    <property type="entry name" value="RNA_pol_sigma70_r2"/>
</dbReference>
<evidence type="ECO:0000259" key="7">
    <source>
        <dbReference type="Pfam" id="PF08281"/>
    </source>
</evidence>
<dbReference type="GO" id="GO:0016987">
    <property type="term" value="F:sigma factor activity"/>
    <property type="evidence" value="ECO:0007669"/>
    <property type="project" value="UniProtKB-KW"/>
</dbReference>
<dbReference type="InterPro" id="IPR039425">
    <property type="entry name" value="RNA_pol_sigma-70-like"/>
</dbReference>
<keyword evidence="5" id="KW-0804">Transcription</keyword>
<reference evidence="9" key="1">
    <citation type="journal article" date="2019" name="J. Anim. Genet.">
        <title>Description and whole genome sequencing of Eikenella exigua sp. nov., isolated from brain abscess and blood.</title>
        <authorList>
            <person name="Stormo K.A."/>
            <person name="Nygaard R.M."/>
            <person name="Bruvold T.S."/>
            <person name="Dimmen G."/>
            <person name="Lindemann P.C."/>
            <person name="Jordal S."/>
            <person name="Kommedal O."/>
        </authorList>
    </citation>
    <scope>NUCLEOTIDE SEQUENCE [LARGE SCALE GENOMIC DNA]</scope>
    <source>
        <strain evidence="9">PXX</strain>
    </source>
</reference>
<gene>
    <name evidence="8" type="ORF">EZJ17_07895</name>
</gene>
<dbReference type="SUPFAM" id="SSF88659">
    <property type="entry name" value="Sigma3 and sigma4 domains of RNA polymerase sigma factors"/>
    <property type="match status" value="1"/>
</dbReference>
<feature type="domain" description="RNA polymerase sigma factor 70 region 4 type 2" evidence="7">
    <location>
        <begin position="141"/>
        <end position="187"/>
    </location>
</feature>
<dbReference type="EMBL" id="CP038018">
    <property type="protein sequence ID" value="QED92536.1"/>
    <property type="molecule type" value="Genomic_DNA"/>
</dbReference>
<comment type="similarity">
    <text evidence="1">Belongs to the sigma-70 factor family. ECF subfamily.</text>
</comment>
<dbReference type="InterPro" id="IPR013324">
    <property type="entry name" value="RNA_pol_sigma_r3/r4-like"/>
</dbReference>
<feature type="domain" description="RNA polymerase sigma-70 region 2" evidence="6">
    <location>
        <begin position="22"/>
        <end position="87"/>
    </location>
</feature>
<dbReference type="NCBIfam" id="TIGR02937">
    <property type="entry name" value="sigma70-ECF"/>
    <property type="match status" value="1"/>
</dbReference>
<evidence type="ECO:0000256" key="4">
    <source>
        <dbReference type="ARBA" id="ARBA00023125"/>
    </source>
</evidence>
<dbReference type="InterPro" id="IPR013325">
    <property type="entry name" value="RNA_pol_sigma_r2"/>
</dbReference>
<dbReference type="PANTHER" id="PTHR43133">
    <property type="entry name" value="RNA POLYMERASE ECF-TYPE SIGMA FACTO"/>
    <property type="match status" value="1"/>
</dbReference>
<name>A0AAX1F906_9NEIS</name>
<dbReference type="Pfam" id="PF04542">
    <property type="entry name" value="Sigma70_r2"/>
    <property type="match status" value="1"/>
</dbReference>
<dbReference type="GO" id="GO:0003677">
    <property type="term" value="F:DNA binding"/>
    <property type="evidence" value="ECO:0007669"/>
    <property type="project" value="UniProtKB-KW"/>
</dbReference>
<dbReference type="RefSeq" id="WP_067441168.1">
    <property type="nucleotide sequence ID" value="NZ_CP038018.1"/>
</dbReference>
<dbReference type="PANTHER" id="PTHR43133:SF8">
    <property type="entry name" value="RNA POLYMERASE SIGMA FACTOR HI_1459-RELATED"/>
    <property type="match status" value="1"/>
</dbReference>
<keyword evidence="3" id="KW-0731">Sigma factor</keyword>
<sequence>MKPNQADPNHHLEQVWQQADVAELRRKLLRFATLQLHDAQWAEDVVQDTMLKAFARRQQFQAAAQWQTWVFAILRNTLLDSLRSQQNRLQWQVSSEDEQFLDAVRRQQFDESGHWMDSANPQAWASPEDIIRQQEFMHTMEYCLEQLPDNTARVFMLRELMGLEVAEICQQTGISADNCYTILYRARNGLRRCLQSNWLNG</sequence>
<evidence type="ECO:0000313" key="8">
    <source>
        <dbReference type="EMBL" id="QED92536.1"/>
    </source>
</evidence>
<dbReference type="KEGG" id="eex:EZJ17_07895"/>
<dbReference type="Proteomes" id="UP000326695">
    <property type="component" value="Chromosome"/>
</dbReference>
<dbReference type="InterPro" id="IPR014284">
    <property type="entry name" value="RNA_pol_sigma-70_dom"/>
</dbReference>
<evidence type="ECO:0000259" key="6">
    <source>
        <dbReference type="Pfam" id="PF04542"/>
    </source>
</evidence>
<keyword evidence="4" id="KW-0238">DNA-binding</keyword>
<dbReference type="InterPro" id="IPR014289">
    <property type="entry name" value="RNA_pol_sigma-24-rel"/>
</dbReference>
<evidence type="ECO:0000256" key="1">
    <source>
        <dbReference type="ARBA" id="ARBA00010641"/>
    </source>
</evidence>
<evidence type="ECO:0000256" key="3">
    <source>
        <dbReference type="ARBA" id="ARBA00023082"/>
    </source>
</evidence>
<dbReference type="NCBIfam" id="TIGR02943">
    <property type="entry name" value="Sig70_famx1"/>
    <property type="match status" value="1"/>
</dbReference>
<dbReference type="SUPFAM" id="SSF88946">
    <property type="entry name" value="Sigma2 domain of RNA polymerase sigma factors"/>
    <property type="match status" value="1"/>
</dbReference>